<name>A0ABQ0GRB0_9PEZI</name>
<organism evidence="2 3">
    <name type="scientific">Madurella fahalii</name>
    <dbReference type="NCBI Taxonomy" id="1157608"/>
    <lineage>
        <taxon>Eukaryota</taxon>
        <taxon>Fungi</taxon>
        <taxon>Dikarya</taxon>
        <taxon>Ascomycota</taxon>
        <taxon>Pezizomycotina</taxon>
        <taxon>Sordariomycetes</taxon>
        <taxon>Sordariomycetidae</taxon>
        <taxon>Sordariales</taxon>
        <taxon>Sordariales incertae sedis</taxon>
        <taxon>Madurella</taxon>
    </lineage>
</organism>
<dbReference type="EMBL" id="BAAFSV010000006">
    <property type="protein sequence ID" value="GAB1320269.1"/>
    <property type="molecule type" value="Genomic_DNA"/>
</dbReference>
<comment type="caution">
    <text evidence="2">The sequence shown here is derived from an EMBL/GenBank/DDBJ whole genome shotgun (WGS) entry which is preliminary data.</text>
</comment>
<protein>
    <recommendedName>
        <fullName evidence="4">Cysteine-rich DPF motif domain-containing protein 1</fullName>
    </recommendedName>
</protein>
<proteinExistence type="predicted"/>
<reference evidence="2 3" key="1">
    <citation type="submission" date="2024-09" db="EMBL/GenBank/DDBJ databases">
        <title>Itraconazole resistance in Madurella fahalii resulting from another homologue of gene encoding cytochrome P450 14-alpha sterol demethylase (CYP51).</title>
        <authorList>
            <person name="Yoshioka I."/>
            <person name="Fahal A.H."/>
            <person name="Kaneko S."/>
            <person name="Yaguchi T."/>
        </authorList>
    </citation>
    <scope>NUCLEOTIDE SEQUENCE [LARGE SCALE GENOMIC DNA]</scope>
    <source>
        <strain evidence="2 3">IFM 68171</strain>
    </source>
</reference>
<evidence type="ECO:0000313" key="3">
    <source>
        <dbReference type="Proteomes" id="UP001628179"/>
    </source>
</evidence>
<evidence type="ECO:0008006" key="4">
    <source>
        <dbReference type="Google" id="ProtNLM"/>
    </source>
</evidence>
<dbReference type="Proteomes" id="UP001628179">
    <property type="component" value="Unassembled WGS sequence"/>
</dbReference>
<dbReference type="GeneID" id="98181221"/>
<sequence length="201" mass="22219">MSDQQPGDQHKFNSYYCACIHCCCHNRVASPFNEICGKCKLKCYPPPQPRPRPSATGMLVPSEWEWEWGLEKENGKKKEEEEEEKREGGTGAGSEIRLETGFWSSLGLDVPLPTAAHFRPEGPKSVERSVLRSGIRYKCLCKMCGCKELFRYKAAYCWKCSIECVEGEDKGKGKDGEEGREGNKGGNGGGSGLVPEMSGAL</sequence>
<keyword evidence="3" id="KW-1185">Reference proteome</keyword>
<feature type="region of interest" description="Disordered" evidence="1">
    <location>
        <begin position="168"/>
        <end position="201"/>
    </location>
</feature>
<evidence type="ECO:0000313" key="2">
    <source>
        <dbReference type="EMBL" id="GAB1320269.1"/>
    </source>
</evidence>
<feature type="region of interest" description="Disordered" evidence="1">
    <location>
        <begin position="71"/>
        <end position="93"/>
    </location>
</feature>
<gene>
    <name evidence="2" type="ORF">MFIFM68171_10479</name>
</gene>
<dbReference type="RefSeq" id="XP_070921999.1">
    <property type="nucleotide sequence ID" value="XM_071065898.1"/>
</dbReference>
<evidence type="ECO:0000256" key="1">
    <source>
        <dbReference type="SAM" id="MobiDB-lite"/>
    </source>
</evidence>
<feature type="compositionally biased region" description="Basic and acidic residues" evidence="1">
    <location>
        <begin position="168"/>
        <end position="183"/>
    </location>
</feature>
<accession>A0ABQ0GRB0</accession>